<keyword evidence="8 13" id="KW-0472">Membrane</keyword>
<name>A0A1F4TVT2_UNCSA</name>
<dbReference type="NCBIfam" id="TIGR00560">
    <property type="entry name" value="pgsA"/>
    <property type="match status" value="1"/>
</dbReference>
<feature type="transmembrane region" description="Helical" evidence="13">
    <location>
        <begin position="12"/>
        <end position="39"/>
    </location>
</feature>
<keyword evidence="5 13" id="KW-0812">Transmembrane</keyword>
<dbReference type="PIRSF" id="PIRSF000847">
    <property type="entry name" value="Phos_ph_gly_syn"/>
    <property type="match status" value="1"/>
</dbReference>
<dbReference type="GO" id="GO:0008444">
    <property type="term" value="F:CDP-diacylglycerol-glycerol-3-phosphate 3-phosphatidyltransferase activity"/>
    <property type="evidence" value="ECO:0007669"/>
    <property type="project" value="UniProtKB-UniRule"/>
</dbReference>
<dbReference type="PANTHER" id="PTHR14269">
    <property type="entry name" value="CDP-DIACYLGLYCEROL--GLYCEROL-3-PHOSPHATE 3-PHOSPHATIDYLTRANSFERASE-RELATED"/>
    <property type="match status" value="1"/>
</dbReference>
<keyword evidence="9" id="KW-0594">Phospholipid biosynthesis</keyword>
<evidence type="ECO:0000313" key="15">
    <source>
        <dbReference type="Proteomes" id="UP000178951"/>
    </source>
</evidence>
<evidence type="ECO:0000256" key="2">
    <source>
        <dbReference type="ARBA" id="ARBA00010441"/>
    </source>
</evidence>
<dbReference type="InterPro" id="IPR000462">
    <property type="entry name" value="CDP-OH_P_trans"/>
</dbReference>
<dbReference type="InterPro" id="IPR004570">
    <property type="entry name" value="Phosphatidylglycerol_P_synth"/>
</dbReference>
<gene>
    <name evidence="14" type="ORF">A2311_04085</name>
</gene>
<dbReference type="InterPro" id="IPR050324">
    <property type="entry name" value="CDP-alcohol_PTase-I"/>
</dbReference>
<organism evidence="14 15">
    <name type="scientific">candidate division WOR-1 bacterium RIFOXYB2_FULL_48_7</name>
    <dbReference type="NCBI Taxonomy" id="1802583"/>
    <lineage>
        <taxon>Bacteria</taxon>
        <taxon>Bacillati</taxon>
        <taxon>Saganbacteria</taxon>
    </lineage>
</organism>
<evidence type="ECO:0000256" key="3">
    <source>
        <dbReference type="ARBA" id="ARBA00022516"/>
    </source>
</evidence>
<evidence type="ECO:0000256" key="11">
    <source>
        <dbReference type="NCBIfam" id="TIGR00560"/>
    </source>
</evidence>
<evidence type="ECO:0000256" key="7">
    <source>
        <dbReference type="ARBA" id="ARBA00023098"/>
    </source>
</evidence>
<evidence type="ECO:0000256" key="13">
    <source>
        <dbReference type="SAM" id="Phobius"/>
    </source>
</evidence>
<keyword evidence="7" id="KW-0443">Lipid metabolism</keyword>
<dbReference type="PROSITE" id="PS00379">
    <property type="entry name" value="CDP_ALCOHOL_P_TRANSF"/>
    <property type="match status" value="1"/>
</dbReference>
<reference evidence="14 15" key="1">
    <citation type="journal article" date="2016" name="Nat. Commun.">
        <title>Thousands of microbial genomes shed light on interconnected biogeochemical processes in an aquifer system.</title>
        <authorList>
            <person name="Anantharaman K."/>
            <person name="Brown C.T."/>
            <person name="Hug L.A."/>
            <person name="Sharon I."/>
            <person name="Castelle C.J."/>
            <person name="Probst A.J."/>
            <person name="Thomas B.C."/>
            <person name="Singh A."/>
            <person name="Wilkins M.J."/>
            <person name="Karaoz U."/>
            <person name="Brodie E.L."/>
            <person name="Williams K.H."/>
            <person name="Hubbard S.S."/>
            <person name="Banfield J.F."/>
        </authorList>
    </citation>
    <scope>NUCLEOTIDE SEQUENCE [LARGE SCALE GENOMIC DNA]</scope>
</reference>
<comment type="similarity">
    <text evidence="2 12">Belongs to the CDP-alcohol phosphatidyltransferase class-I family.</text>
</comment>
<keyword evidence="6 13" id="KW-1133">Transmembrane helix</keyword>
<dbReference type="Gene3D" id="1.20.120.1760">
    <property type="match status" value="1"/>
</dbReference>
<dbReference type="EC" id="2.7.8.5" evidence="11"/>
<evidence type="ECO:0000256" key="9">
    <source>
        <dbReference type="ARBA" id="ARBA00023209"/>
    </source>
</evidence>
<dbReference type="GO" id="GO:0046474">
    <property type="term" value="P:glycerophospholipid biosynthetic process"/>
    <property type="evidence" value="ECO:0007669"/>
    <property type="project" value="TreeGrafter"/>
</dbReference>
<evidence type="ECO:0000256" key="1">
    <source>
        <dbReference type="ARBA" id="ARBA00004141"/>
    </source>
</evidence>
<feature type="transmembrane region" description="Helical" evidence="13">
    <location>
        <begin position="68"/>
        <end position="92"/>
    </location>
</feature>
<dbReference type="InterPro" id="IPR043130">
    <property type="entry name" value="CDP-OH_PTrfase_TM_dom"/>
</dbReference>
<dbReference type="STRING" id="1802583.A2311_04085"/>
<sequence>MTLANRVTLLRIILIPLCILFLLNGFFGLAATLFLLLAFSDAIDGYIARKYNQASELGKKLDPLADKILVLSALIGLTGLGLADPVAVILICSREFVVASFRGDKNFGAIPIAKWKTVLQIIAVVMIMLNLPFASWVLWAAVILSLISGGTYLWRNKLTSLI</sequence>
<dbReference type="InterPro" id="IPR048254">
    <property type="entry name" value="CDP_ALCOHOL_P_TRANSF_CS"/>
</dbReference>
<keyword evidence="4 12" id="KW-0808">Transferase</keyword>
<evidence type="ECO:0000256" key="10">
    <source>
        <dbReference type="ARBA" id="ARBA00023264"/>
    </source>
</evidence>
<protein>
    <recommendedName>
        <fullName evidence="11">CDP-diacylglycerol--glycerol-3-phosphate 3-phosphatidyltransferase</fullName>
        <ecNumber evidence="11">2.7.8.5</ecNumber>
    </recommendedName>
</protein>
<dbReference type="PANTHER" id="PTHR14269:SF62">
    <property type="entry name" value="CDP-DIACYLGLYCEROL--GLYCEROL-3-PHOSPHATE 3-PHOSPHATIDYLTRANSFERASE 1, CHLOROPLASTIC"/>
    <property type="match status" value="1"/>
</dbReference>
<accession>A0A1F4TVT2</accession>
<evidence type="ECO:0000313" key="14">
    <source>
        <dbReference type="EMBL" id="OGC36709.1"/>
    </source>
</evidence>
<dbReference type="Proteomes" id="UP000178951">
    <property type="component" value="Unassembled WGS sequence"/>
</dbReference>
<evidence type="ECO:0000256" key="12">
    <source>
        <dbReference type="RuleBase" id="RU003750"/>
    </source>
</evidence>
<evidence type="ECO:0000256" key="5">
    <source>
        <dbReference type="ARBA" id="ARBA00022692"/>
    </source>
</evidence>
<comment type="subcellular location">
    <subcellularLocation>
        <location evidence="1">Membrane</location>
        <topology evidence="1">Multi-pass membrane protein</topology>
    </subcellularLocation>
</comment>
<evidence type="ECO:0000256" key="8">
    <source>
        <dbReference type="ARBA" id="ARBA00023136"/>
    </source>
</evidence>
<comment type="caution">
    <text evidence="14">The sequence shown here is derived from an EMBL/GenBank/DDBJ whole genome shotgun (WGS) entry which is preliminary data.</text>
</comment>
<evidence type="ECO:0000256" key="6">
    <source>
        <dbReference type="ARBA" id="ARBA00022989"/>
    </source>
</evidence>
<keyword evidence="10" id="KW-1208">Phospholipid metabolism</keyword>
<dbReference type="EMBL" id="MEUF01000008">
    <property type="protein sequence ID" value="OGC36709.1"/>
    <property type="molecule type" value="Genomic_DNA"/>
</dbReference>
<dbReference type="AlphaFoldDB" id="A0A1F4TVT2"/>
<evidence type="ECO:0000256" key="4">
    <source>
        <dbReference type="ARBA" id="ARBA00022679"/>
    </source>
</evidence>
<keyword evidence="3" id="KW-0444">Lipid biosynthesis</keyword>
<proteinExistence type="inferred from homology"/>
<dbReference type="Pfam" id="PF01066">
    <property type="entry name" value="CDP-OH_P_transf"/>
    <property type="match status" value="1"/>
</dbReference>
<dbReference type="GO" id="GO:0016020">
    <property type="term" value="C:membrane"/>
    <property type="evidence" value="ECO:0007669"/>
    <property type="project" value="UniProtKB-SubCell"/>
</dbReference>